<proteinExistence type="predicted"/>
<evidence type="ECO:0000313" key="1">
    <source>
        <dbReference type="EMBL" id="KCZ80264.1"/>
    </source>
</evidence>
<organism evidence="1 2">
    <name type="scientific">Anncaliia algerae PRA339</name>
    <dbReference type="NCBI Taxonomy" id="1288291"/>
    <lineage>
        <taxon>Eukaryota</taxon>
        <taxon>Fungi</taxon>
        <taxon>Fungi incertae sedis</taxon>
        <taxon>Microsporidia</taxon>
        <taxon>Tubulinosematoidea</taxon>
        <taxon>Tubulinosematidae</taxon>
        <taxon>Anncaliia</taxon>
    </lineage>
</organism>
<name>A0A059EZU1_9MICR</name>
<dbReference type="EMBL" id="KK365192">
    <property type="protein sequence ID" value="KCZ80264.1"/>
    <property type="molecule type" value="Genomic_DNA"/>
</dbReference>
<evidence type="ECO:0000313" key="2">
    <source>
        <dbReference type="Proteomes" id="UP000030655"/>
    </source>
</evidence>
<dbReference type="OrthoDB" id="10446987at2759"/>
<keyword evidence="2" id="KW-1185">Reference proteome</keyword>
<gene>
    <name evidence="1" type="ORF">H312_02354</name>
</gene>
<accession>A0A059EZU1</accession>
<reference evidence="1 2" key="2">
    <citation type="submission" date="2014-03" db="EMBL/GenBank/DDBJ databases">
        <title>The Genome Sequence of Anncaliia algerae insect isolate PRA339.</title>
        <authorList>
            <consortium name="The Broad Institute Genome Sequencing Platform"/>
            <consortium name="The Broad Institute Genome Sequencing Center for Infectious Disease"/>
            <person name="Cuomo C."/>
            <person name="Becnel J."/>
            <person name="Sanscrainte N."/>
            <person name="Walker B."/>
            <person name="Young S.K."/>
            <person name="Zeng Q."/>
            <person name="Gargeya S."/>
            <person name="Fitzgerald M."/>
            <person name="Haas B."/>
            <person name="Abouelleil A."/>
            <person name="Alvarado L."/>
            <person name="Arachchi H.M."/>
            <person name="Berlin A.M."/>
            <person name="Chapman S.B."/>
            <person name="Dewar J."/>
            <person name="Goldberg J."/>
            <person name="Griggs A."/>
            <person name="Gujja S."/>
            <person name="Hansen M."/>
            <person name="Howarth C."/>
            <person name="Imamovic A."/>
            <person name="Larimer J."/>
            <person name="McCowan C."/>
            <person name="Murphy C."/>
            <person name="Neiman D."/>
            <person name="Pearson M."/>
            <person name="Priest M."/>
            <person name="Roberts A."/>
            <person name="Saif S."/>
            <person name="Shea T."/>
            <person name="Sisk P."/>
            <person name="Sykes S."/>
            <person name="Wortman J."/>
            <person name="Nusbaum C."/>
            <person name="Birren B."/>
        </authorList>
    </citation>
    <scope>NUCLEOTIDE SEQUENCE [LARGE SCALE GENOMIC DNA]</scope>
    <source>
        <strain evidence="1 2">PRA339</strain>
    </source>
</reference>
<dbReference type="HOGENOM" id="CLU_1776988_0_0_1"/>
<dbReference type="VEuPathDB" id="MicrosporidiaDB:H312_02354"/>
<reference evidence="2" key="1">
    <citation type="submission" date="2013-02" db="EMBL/GenBank/DDBJ databases">
        <authorList>
            <consortium name="The Broad Institute Genome Sequencing Platform"/>
            <person name="Cuomo C."/>
            <person name="Becnel J."/>
            <person name="Sanscrainte N."/>
            <person name="Walker B."/>
            <person name="Young S.K."/>
            <person name="Zeng Q."/>
            <person name="Gargeya S."/>
            <person name="Fitzgerald M."/>
            <person name="Haas B."/>
            <person name="Abouelleil A."/>
            <person name="Alvarado L."/>
            <person name="Arachchi H.M."/>
            <person name="Berlin A.M."/>
            <person name="Chapman S.B."/>
            <person name="Dewar J."/>
            <person name="Goldberg J."/>
            <person name="Griggs A."/>
            <person name="Gujja S."/>
            <person name="Hansen M."/>
            <person name="Howarth C."/>
            <person name="Imamovic A."/>
            <person name="Larimer J."/>
            <person name="McCowan C."/>
            <person name="Murphy C."/>
            <person name="Neiman D."/>
            <person name="Pearson M."/>
            <person name="Priest M."/>
            <person name="Roberts A."/>
            <person name="Saif S."/>
            <person name="Shea T."/>
            <person name="Sisk P."/>
            <person name="Sykes S."/>
            <person name="Wortman J."/>
            <person name="Nusbaum C."/>
            <person name="Birren B."/>
        </authorList>
    </citation>
    <scope>NUCLEOTIDE SEQUENCE [LARGE SCALE GENOMIC DNA]</scope>
    <source>
        <strain evidence="2">PRA339</strain>
    </source>
</reference>
<sequence>MKISLNRIINQSNLDYVITGIVDLKTNINIYFKEILNKLLETDKVYLRSVDYEIRDLKKYCNEVYEKINKEINCKSEMGIFFEYRLAPQRKLEFNDNFNKVLILNKIDETSNDKKSIYLSDFYLEISIKNSFERLFSCSKKNLKII</sequence>
<dbReference type="Proteomes" id="UP000030655">
    <property type="component" value="Unassembled WGS sequence"/>
</dbReference>
<dbReference type="AlphaFoldDB" id="A0A059EZU1"/>
<protein>
    <submittedName>
        <fullName evidence="1">Uncharacterized protein</fullName>
    </submittedName>
</protein>